<sequence length="651" mass="69272">MTKFSLASLLVLLLCYAASINTTNGQIVIDPWTTQLNNAPYPQQYVLVGENIVFIWPEGEEQNVWIYPSRVCFDDTDRRFVGSVPGVNYTFTEADGSPTGNTLLFTSDVDDNCGNGGMRLRVTVYSDTDTLPPFVSTPTSSPPVSSPTVDVTTSPSSSPTDGVVTEETAAPTEVPTTVSATDAPTETPVAPTLPPVAPTLAPTTTPPVATSMPTSVPTELAATEAPTFALTVVPTTPTATKNITLRGLEMELFGINQFGRTTQESWMTTTASYSALYVQQQFGGIVSMFETIYTVTDSTIIVTQAPGKRQVRRNLQQQDISGDSVKITYTQTLIYDTSDPAVTSNFLAEDPFDTEENRVAYVNYLRNNANNLPLSRVVGSTAVTFASPGAPSVSPPTPEPTMAQFLPPSPTQNGNDDNESFLSLPAIIGIACGGGALLILFIIYCLYCRSGGLGKNSKKDAKSTSTPPMTVSVNRDDEVSTLHDLKHRNGHGGDQSIATVDYDYSKAYGGGDNSVSSAGGTLGDRTNNFSAIDPSHAAATGATLGPFDDDASFENHYRAPGSNVKEEVLHVFAPPGKLGVVIDTPDNGAPIVHAVKETSAIYGRVRVGDKLVAVDDEDCRTMTAVKVSKLISRKSANPSRKLTIVRTTTVD</sequence>
<organism evidence="5 6">
    <name type="scientific">Nitzschia inconspicua</name>
    <dbReference type="NCBI Taxonomy" id="303405"/>
    <lineage>
        <taxon>Eukaryota</taxon>
        <taxon>Sar</taxon>
        <taxon>Stramenopiles</taxon>
        <taxon>Ochrophyta</taxon>
        <taxon>Bacillariophyta</taxon>
        <taxon>Bacillariophyceae</taxon>
        <taxon>Bacillariophycidae</taxon>
        <taxon>Bacillariales</taxon>
        <taxon>Bacillariaceae</taxon>
        <taxon>Nitzschia</taxon>
    </lineage>
</organism>
<feature type="signal peptide" evidence="3">
    <location>
        <begin position="1"/>
        <end position="25"/>
    </location>
</feature>
<feature type="transmembrane region" description="Helical" evidence="2">
    <location>
        <begin position="421"/>
        <end position="447"/>
    </location>
</feature>
<feature type="compositionally biased region" description="Low complexity" evidence="1">
    <location>
        <begin position="198"/>
        <end position="215"/>
    </location>
</feature>
<feature type="chain" id="PRO_5039934114" description="PDZ domain-containing protein" evidence="3">
    <location>
        <begin position="26"/>
        <end position="651"/>
    </location>
</feature>
<dbReference type="AlphaFoldDB" id="A0A9K3L0L7"/>
<feature type="compositionally biased region" description="Polar residues" evidence="1">
    <location>
        <begin position="463"/>
        <end position="473"/>
    </location>
</feature>
<comment type="caution">
    <text evidence="5">The sequence shown here is derived from an EMBL/GenBank/DDBJ whole genome shotgun (WGS) entry which is preliminary data.</text>
</comment>
<dbReference type="SMART" id="SM00228">
    <property type="entry name" value="PDZ"/>
    <property type="match status" value="1"/>
</dbReference>
<keyword evidence="2" id="KW-1133">Transmembrane helix</keyword>
<evidence type="ECO:0000259" key="4">
    <source>
        <dbReference type="SMART" id="SM00228"/>
    </source>
</evidence>
<evidence type="ECO:0000313" key="5">
    <source>
        <dbReference type="EMBL" id="KAG7352683.1"/>
    </source>
</evidence>
<feature type="region of interest" description="Disordered" evidence="1">
    <location>
        <begin position="133"/>
        <end position="215"/>
    </location>
</feature>
<proteinExistence type="predicted"/>
<evidence type="ECO:0000256" key="3">
    <source>
        <dbReference type="SAM" id="SignalP"/>
    </source>
</evidence>
<keyword evidence="2" id="KW-0812">Transmembrane</keyword>
<accession>A0A9K3L0L7</accession>
<dbReference type="OrthoDB" id="75502at2759"/>
<dbReference type="EMBL" id="JAGRRH010000017">
    <property type="protein sequence ID" value="KAG7352683.1"/>
    <property type="molecule type" value="Genomic_DNA"/>
</dbReference>
<feature type="region of interest" description="Disordered" evidence="1">
    <location>
        <begin position="455"/>
        <end position="474"/>
    </location>
</feature>
<evidence type="ECO:0000256" key="1">
    <source>
        <dbReference type="SAM" id="MobiDB-lite"/>
    </source>
</evidence>
<feature type="domain" description="PDZ" evidence="4">
    <location>
        <begin position="576"/>
        <end position="648"/>
    </location>
</feature>
<dbReference type="PANTHER" id="PTHR38909:SF1">
    <property type="entry name" value="G PROTEIN GAMMA DOMAIN-CONTAINING PROTEIN"/>
    <property type="match status" value="1"/>
</dbReference>
<reference evidence="5" key="2">
    <citation type="submission" date="2021-04" db="EMBL/GenBank/DDBJ databases">
        <authorList>
            <person name="Podell S."/>
        </authorList>
    </citation>
    <scope>NUCLEOTIDE SEQUENCE</scope>
    <source>
        <strain evidence="5">Hildebrandi</strain>
    </source>
</reference>
<dbReference type="InterPro" id="IPR001478">
    <property type="entry name" value="PDZ"/>
</dbReference>
<evidence type="ECO:0000256" key="2">
    <source>
        <dbReference type="SAM" id="Phobius"/>
    </source>
</evidence>
<name>A0A9K3L0L7_9STRA</name>
<keyword evidence="3" id="KW-0732">Signal</keyword>
<gene>
    <name evidence="5" type="ORF">IV203_008731</name>
</gene>
<evidence type="ECO:0000313" key="6">
    <source>
        <dbReference type="Proteomes" id="UP000693970"/>
    </source>
</evidence>
<reference evidence="5" key="1">
    <citation type="journal article" date="2021" name="Sci. Rep.">
        <title>Diploid genomic architecture of Nitzschia inconspicua, an elite biomass production diatom.</title>
        <authorList>
            <person name="Oliver A."/>
            <person name="Podell S."/>
            <person name="Pinowska A."/>
            <person name="Traller J.C."/>
            <person name="Smith S.R."/>
            <person name="McClure R."/>
            <person name="Beliaev A."/>
            <person name="Bohutskyi P."/>
            <person name="Hill E.A."/>
            <person name="Rabines A."/>
            <person name="Zheng H."/>
            <person name="Allen L.Z."/>
            <person name="Kuo A."/>
            <person name="Grigoriev I.V."/>
            <person name="Allen A.E."/>
            <person name="Hazlebeck D."/>
            <person name="Allen E.E."/>
        </authorList>
    </citation>
    <scope>NUCLEOTIDE SEQUENCE</scope>
    <source>
        <strain evidence="5">Hildebrandi</strain>
    </source>
</reference>
<dbReference type="Proteomes" id="UP000693970">
    <property type="component" value="Unassembled WGS sequence"/>
</dbReference>
<dbReference type="PANTHER" id="PTHR38909">
    <property type="entry name" value="G PROTEIN GAMMA DOMAIN-CONTAINING PROTEIN"/>
    <property type="match status" value="1"/>
</dbReference>
<feature type="compositionally biased region" description="Low complexity" evidence="1">
    <location>
        <begin position="146"/>
        <end position="190"/>
    </location>
</feature>
<keyword evidence="6" id="KW-1185">Reference proteome</keyword>
<keyword evidence="2" id="KW-0472">Membrane</keyword>
<protein>
    <recommendedName>
        <fullName evidence="4">PDZ domain-containing protein</fullName>
    </recommendedName>
</protein>